<evidence type="ECO:0000313" key="6">
    <source>
        <dbReference type="EMBL" id="GFE53781.1"/>
    </source>
</evidence>
<sequence length="801" mass="92104">MAPRRKQVGSEDDPRYHSPKVKSRKAMRKAQRKSQKQKHHQNMMQYKERKRQGSVSKAGNKVQSESTTSMKRKHSSGIEEIVAPFKPQEEISDEQREIEYLERQLMKNRKGTAKGGDLFQTLRKEFINDGFDDDLLDFLSDISNMAEKSKRTSKKSNVSTGEKRSSEDIDEDMEEEEEEEDYDDEEVDEVEDDELEEEEYDDDYDDEVGLGEDGELEEEGIDEDEEDEEDYEQLEHDDEKPVKKRVRFDLGDKSNIKEISKEKIKEQDVAPIKFDKTAIESMKRKQMGLINRISEGNFTVVVRQIINIYNKMLSGDNKQKETQLRAVDELIENICDCTIKSIIENENSVISLVAIHTALICALSNTVGINVGYVYCHKLLQTLEKALPVLFQNEDGKQLSDTKLKARNSVMSFAVISELDMLDAETIFYLFKIMSKEEITEHIAQILMVMLRYTGHKMKSQNSASFHKIIEHLNNMLDQYKAAHGDITQSRLRFFQQEIESFKLSKEKKPLETFDFLKNIIKGEFKYAGGSTNPQINHQTLLQFSQSYKTGALSHKILHELDTGSLVTVKTAKGDSDPNSTDALLQKANALRLYSNCQKSTFVAIMGAISPQHAVERIMDIGVKPPQHTEVIYTVVHSLMSEKLYNQYYTEVAKSLARLPSTAGKRFTRANVCTMIAVIEHLHEKKPRKCAHVGRFFGDLVASKILELRLLRFLKKEHADTESVEAFLCELFGFLMTDVSEEDEEHVIAEMMELANEEVFELMHNSWEEYLHDHCSALEPKKTARRVILEACRRIFATEDD</sequence>
<dbReference type="InterPro" id="IPR016024">
    <property type="entry name" value="ARM-type_fold"/>
</dbReference>
<dbReference type="Pfam" id="PF02847">
    <property type="entry name" value="MA3"/>
    <property type="match status" value="1"/>
</dbReference>
<keyword evidence="7" id="KW-1185">Reference proteome</keyword>
<accession>A0A9W5TAH3</accession>
<comment type="similarity">
    <text evidence="2">Belongs to the CWC22 family.</text>
</comment>
<comment type="subcellular location">
    <subcellularLocation>
        <location evidence="1">Nucleus</location>
    </subcellularLocation>
</comment>
<dbReference type="SUPFAM" id="SSF48371">
    <property type="entry name" value="ARM repeat"/>
    <property type="match status" value="1"/>
</dbReference>
<proteinExistence type="inferred from homology"/>
<name>A0A9W5TAH3_BABOV</name>
<protein>
    <submittedName>
        <fullName evidence="6">Nucleolar MIF4G domain-containing protein protein 1</fullName>
    </submittedName>
</protein>
<feature type="region of interest" description="Disordered" evidence="4">
    <location>
        <begin position="145"/>
        <end position="240"/>
    </location>
</feature>
<dbReference type="AlphaFoldDB" id="A0A9W5TAH3"/>
<evidence type="ECO:0000256" key="1">
    <source>
        <dbReference type="ARBA" id="ARBA00004123"/>
    </source>
</evidence>
<dbReference type="SMART" id="SM00544">
    <property type="entry name" value="MA3"/>
    <property type="match status" value="1"/>
</dbReference>
<evidence type="ECO:0000313" key="7">
    <source>
        <dbReference type="Proteomes" id="UP001057455"/>
    </source>
</evidence>
<feature type="compositionally biased region" description="Acidic residues" evidence="4">
    <location>
        <begin position="168"/>
        <end position="232"/>
    </location>
</feature>
<dbReference type="GO" id="GO:0003723">
    <property type="term" value="F:RNA binding"/>
    <property type="evidence" value="ECO:0007669"/>
    <property type="project" value="TreeGrafter"/>
</dbReference>
<dbReference type="PROSITE" id="PS51366">
    <property type="entry name" value="MI"/>
    <property type="match status" value="1"/>
</dbReference>
<dbReference type="OrthoDB" id="361797at2759"/>
<feature type="domain" description="MI" evidence="5">
    <location>
        <begin position="596"/>
        <end position="716"/>
    </location>
</feature>
<dbReference type="Proteomes" id="UP001057455">
    <property type="component" value="Unassembled WGS sequence"/>
</dbReference>
<dbReference type="InterPro" id="IPR050781">
    <property type="entry name" value="CWC22_splicing_factor"/>
</dbReference>
<dbReference type="EMBL" id="BLIY01000007">
    <property type="protein sequence ID" value="GFE53781.1"/>
    <property type="molecule type" value="Genomic_DNA"/>
</dbReference>
<keyword evidence="3" id="KW-0539">Nucleus</keyword>
<dbReference type="PANTHER" id="PTHR18034:SF4">
    <property type="entry name" value="NUCLEOLAR MIF4G DOMAIN-CONTAINING PROTEIN 1"/>
    <property type="match status" value="1"/>
</dbReference>
<comment type="caution">
    <text evidence="6">The sequence shown here is derived from an EMBL/GenBank/DDBJ whole genome shotgun (WGS) entry which is preliminary data.</text>
</comment>
<dbReference type="GO" id="GO:0042274">
    <property type="term" value="P:ribosomal small subunit biogenesis"/>
    <property type="evidence" value="ECO:0007669"/>
    <property type="project" value="TreeGrafter"/>
</dbReference>
<evidence type="ECO:0000259" key="5">
    <source>
        <dbReference type="PROSITE" id="PS51366"/>
    </source>
</evidence>
<feature type="compositionally biased region" description="Polar residues" evidence="4">
    <location>
        <begin position="53"/>
        <end position="69"/>
    </location>
</feature>
<evidence type="ECO:0000256" key="3">
    <source>
        <dbReference type="ARBA" id="ARBA00023242"/>
    </source>
</evidence>
<dbReference type="PANTHER" id="PTHR18034">
    <property type="entry name" value="CELL CYCLE CONTROL PROTEIN CWF22-RELATED"/>
    <property type="match status" value="1"/>
</dbReference>
<feature type="region of interest" description="Disordered" evidence="4">
    <location>
        <begin position="1"/>
        <end position="93"/>
    </location>
</feature>
<dbReference type="InterPro" id="IPR003891">
    <property type="entry name" value="Initiation_fac_eIF4g_MI"/>
</dbReference>
<dbReference type="Gene3D" id="1.25.40.180">
    <property type="match status" value="1"/>
</dbReference>
<organism evidence="6 7">
    <name type="scientific">Babesia ovis</name>
    <dbReference type="NCBI Taxonomy" id="5869"/>
    <lineage>
        <taxon>Eukaryota</taxon>
        <taxon>Sar</taxon>
        <taxon>Alveolata</taxon>
        <taxon>Apicomplexa</taxon>
        <taxon>Aconoidasida</taxon>
        <taxon>Piroplasmida</taxon>
        <taxon>Babesiidae</taxon>
        <taxon>Babesia</taxon>
    </lineage>
</organism>
<reference evidence="6" key="1">
    <citation type="submission" date="2019-12" db="EMBL/GenBank/DDBJ databases">
        <title>Genome sequence of Babesia ovis.</title>
        <authorList>
            <person name="Yamagishi J."/>
            <person name="Sevinc F."/>
            <person name="Xuan X."/>
        </authorList>
    </citation>
    <scope>NUCLEOTIDE SEQUENCE</scope>
    <source>
        <strain evidence="6">Selcuk</strain>
    </source>
</reference>
<evidence type="ECO:0000256" key="2">
    <source>
        <dbReference type="ARBA" id="ARBA00006856"/>
    </source>
</evidence>
<dbReference type="GO" id="GO:0005730">
    <property type="term" value="C:nucleolus"/>
    <property type="evidence" value="ECO:0007669"/>
    <property type="project" value="TreeGrafter"/>
</dbReference>
<gene>
    <name evidence="6" type="ORF">BaOVIS_011850</name>
</gene>
<evidence type="ECO:0000256" key="4">
    <source>
        <dbReference type="SAM" id="MobiDB-lite"/>
    </source>
</evidence>
<feature type="compositionally biased region" description="Basic residues" evidence="4">
    <location>
        <begin position="17"/>
        <end position="41"/>
    </location>
</feature>